<feature type="compositionally biased region" description="Basic and acidic residues" evidence="1">
    <location>
        <begin position="382"/>
        <end position="398"/>
    </location>
</feature>
<feature type="compositionally biased region" description="Basic residues" evidence="1">
    <location>
        <begin position="64"/>
        <end position="75"/>
    </location>
</feature>
<feature type="compositionally biased region" description="Basic and acidic residues" evidence="1">
    <location>
        <begin position="1"/>
        <end position="12"/>
    </location>
</feature>
<organism evidence="3 4">
    <name type="scientific">Streptomyces fungicidicus</name>
    <dbReference type="NCBI Taxonomy" id="68203"/>
    <lineage>
        <taxon>Bacteria</taxon>
        <taxon>Bacillati</taxon>
        <taxon>Actinomycetota</taxon>
        <taxon>Actinomycetes</taxon>
        <taxon>Kitasatosporales</taxon>
        <taxon>Streptomycetaceae</taxon>
        <taxon>Streptomyces</taxon>
    </lineage>
</organism>
<dbReference type="Proteomes" id="UP000282170">
    <property type="component" value="Chromosome"/>
</dbReference>
<evidence type="ECO:0000256" key="2">
    <source>
        <dbReference type="SAM" id="Phobius"/>
    </source>
</evidence>
<feature type="region of interest" description="Disordered" evidence="1">
    <location>
        <begin position="55"/>
        <end position="97"/>
    </location>
</feature>
<feature type="transmembrane region" description="Helical" evidence="2">
    <location>
        <begin position="103"/>
        <end position="120"/>
    </location>
</feature>
<keyword evidence="2" id="KW-0812">Transmembrane</keyword>
<protein>
    <submittedName>
        <fullName evidence="3">Uncharacterized protein</fullName>
    </submittedName>
</protein>
<feature type="compositionally biased region" description="Low complexity" evidence="1">
    <location>
        <begin position="151"/>
        <end position="169"/>
    </location>
</feature>
<dbReference type="EMBL" id="CP023407">
    <property type="protein sequence ID" value="AYL37765.1"/>
    <property type="molecule type" value="Genomic_DNA"/>
</dbReference>
<evidence type="ECO:0000313" key="3">
    <source>
        <dbReference type="EMBL" id="AYL37765.1"/>
    </source>
</evidence>
<feature type="region of interest" description="Disordered" evidence="1">
    <location>
        <begin position="136"/>
        <end position="182"/>
    </location>
</feature>
<feature type="region of interest" description="Disordered" evidence="1">
    <location>
        <begin position="1"/>
        <end position="20"/>
    </location>
</feature>
<gene>
    <name evidence="3" type="ORF">CNQ36_21560</name>
</gene>
<accession>A0A494UW41</accession>
<name>A0A494UW41_9ACTN</name>
<dbReference type="RefSeq" id="WP_121547202.1">
    <property type="nucleotide sequence ID" value="NZ_CP023407.1"/>
</dbReference>
<keyword evidence="2" id="KW-0472">Membrane</keyword>
<evidence type="ECO:0000256" key="1">
    <source>
        <dbReference type="SAM" id="MobiDB-lite"/>
    </source>
</evidence>
<evidence type="ECO:0000313" key="4">
    <source>
        <dbReference type="Proteomes" id="UP000282170"/>
    </source>
</evidence>
<sequence length="409" mass="43794">MAEQPSEEHRPQDTSLPDDVWEKFVQDSERDIRASAPKEPSARARMVTERLRAMDEAQAARAGGGKRRWGGKRPPVRPARPEGWRTGPAWQERDGRTSRRRKVWSAVGVVAAAALALVAVNPSAALSWLPGGLGEGSGTAGDAQASASPLAPETARPSAAPSAAPAGVATREKPFAGSPAARWESGADAIRLPGAKAVNGVPAARIEDALKGTRRFLVAANLDRAVLEGGEPRKALGLVDPLEADYLSELRAALREPTEENDPVWTFTRFDPAEVELVGDVRIRGHMTVEALDESPGKAMIKADYTFVYPMARVGGDEVSRAVVRRSVEVQVVDAARFRATDGHIWVAGSYSDIANDDCRQGDGVIRPQFLSGRGTSPEPSGKARDPYDRSKELKADAGEEECGLATRT</sequence>
<keyword evidence="2" id="KW-1133">Transmembrane helix</keyword>
<keyword evidence="4" id="KW-1185">Reference proteome</keyword>
<reference evidence="3 4" key="1">
    <citation type="submission" date="2017-09" db="EMBL/GenBank/DDBJ databases">
        <authorList>
            <person name="Zhang H."/>
            <person name="Hu S."/>
            <person name="Xu J."/>
            <person name="He Z."/>
        </authorList>
    </citation>
    <scope>NUCLEOTIDE SEQUENCE [LARGE SCALE GENOMIC DNA]</scope>
    <source>
        <strain evidence="3 4">TXX3120</strain>
    </source>
</reference>
<dbReference type="AlphaFoldDB" id="A0A494UW41"/>
<proteinExistence type="predicted"/>
<dbReference type="KEGG" id="sfug:CNQ36_21560"/>
<dbReference type="GeneID" id="93885429"/>
<feature type="region of interest" description="Disordered" evidence="1">
    <location>
        <begin position="366"/>
        <end position="409"/>
    </location>
</feature>